<name>A0A133Y6F5_9FIRM</name>
<dbReference type="Pfam" id="PF17209">
    <property type="entry name" value="Hfq"/>
    <property type="match status" value="1"/>
</dbReference>
<comment type="caution">
    <text evidence="3">The sequence shown here is derived from an EMBL/GenBank/DDBJ whole genome shotgun (WGS) entry which is preliminary data.</text>
</comment>
<dbReference type="GO" id="GO:0005829">
    <property type="term" value="C:cytosol"/>
    <property type="evidence" value="ECO:0007669"/>
    <property type="project" value="TreeGrafter"/>
</dbReference>
<dbReference type="OrthoDB" id="9799751at2"/>
<evidence type="ECO:0000256" key="2">
    <source>
        <dbReference type="ARBA" id="ARBA00023016"/>
    </source>
</evidence>
<keyword evidence="4" id="KW-1185">Reference proteome</keyword>
<dbReference type="PANTHER" id="PTHR34772:SF1">
    <property type="entry name" value="RNA-BINDING PROTEIN HFQ"/>
    <property type="match status" value="1"/>
</dbReference>
<dbReference type="InterPro" id="IPR010920">
    <property type="entry name" value="LSM_dom_sf"/>
</dbReference>
<organism evidence="3 4">
    <name type="scientific">Amygdalobacter nucleatus</name>
    <dbReference type="NCBI Taxonomy" id="3029274"/>
    <lineage>
        <taxon>Bacteria</taxon>
        <taxon>Bacillati</taxon>
        <taxon>Bacillota</taxon>
        <taxon>Clostridia</taxon>
        <taxon>Eubacteriales</taxon>
        <taxon>Oscillospiraceae</taxon>
        <taxon>Amygdalobacter</taxon>
    </lineage>
</organism>
<evidence type="ECO:0000256" key="1">
    <source>
        <dbReference type="ARBA" id="ARBA00022884"/>
    </source>
</evidence>
<keyword evidence="2" id="KW-0346">Stress response</keyword>
<dbReference type="AlphaFoldDB" id="A0A133Y6F5"/>
<accession>A0A133Y6F5</accession>
<proteinExistence type="predicted"/>
<evidence type="ECO:0000313" key="4">
    <source>
        <dbReference type="Proteomes" id="UP000070080"/>
    </source>
</evidence>
<keyword evidence="1" id="KW-0694">RNA-binding</keyword>
<dbReference type="RefSeq" id="WP_066715176.1">
    <property type="nucleotide sequence ID" value="NZ_CP118869.1"/>
</dbReference>
<dbReference type="PANTHER" id="PTHR34772">
    <property type="entry name" value="RNA-BINDING PROTEIN HFQ"/>
    <property type="match status" value="1"/>
</dbReference>
<sequence length="167" mass="19032">MASNYAFQTGEYKKSFNNQSLASLTSSDSLRNNSLQDRFLSVCISEQILLDLFLQSDSSQRGVIEAFDNWVILFHAKQRYYLIYKTAIALLTPVEPDKVEALMQSDLSYAFQPARVVLTLEERMAKYRVKSDVSNNKKQAIQFLALKQTLSDKLHKSSGEQKYNSVA</sequence>
<reference evidence="4" key="1">
    <citation type="submission" date="2016-01" db="EMBL/GenBank/DDBJ databases">
        <authorList>
            <person name="Mitreva M."/>
            <person name="Pepin K.H."/>
            <person name="Mihindukulasuriya K.A."/>
            <person name="Fulton R."/>
            <person name="Fronick C."/>
            <person name="O'Laughlin M."/>
            <person name="Miner T."/>
            <person name="Herter B."/>
            <person name="Rosa B.A."/>
            <person name="Cordes M."/>
            <person name="Tomlinson C."/>
            <person name="Wollam A."/>
            <person name="Palsikar V.B."/>
            <person name="Mardis E.R."/>
            <person name="Wilson R.K."/>
        </authorList>
    </citation>
    <scope>NUCLEOTIDE SEQUENCE [LARGE SCALE GENOMIC DNA]</scope>
    <source>
        <strain evidence="4">KA00274</strain>
    </source>
</reference>
<protein>
    <submittedName>
        <fullName evidence="3">Putative RNA chaperone Hfq</fullName>
    </submittedName>
</protein>
<dbReference type="GO" id="GO:0003723">
    <property type="term" value="F:RNA binding"/>
    <property type="evidence" value="ECO:0007669"/>
    <property type="project" value="UniProtKB-KW"/>
</dbReference>
<dbReference type="Proteomes" id="UP000070080">
    <property type="component" value="Unassembled WGS sequence"/>
</dbReference>
<evidence type="ECO:0000313" key="3">
    <source>
        <dbReference type="EMBL" id="KXB38743.1"/>
    </source>
</evidence>
<dbReference type="InterPro" id="IPR005001">
    <property type="entry name" value="Hfq"/>
</dbReference>
<dbReference type="GO" id="GO:0043487">
    <property type="term" value="P:regulation of RNA stability"/>
    <property type="evidence" value="ECO:0007669"/>
    <property type="project" value="TreeGrafter"/>
</dbReference>
<dbReference type="Gene3D" id="2.30.30.100">
    <property type="match status" value="1"/>
</dbReference>
<dbReference type="EMBL" id="LSCV01000046">
    <property type="protein sequence ID" value="KXB38743.1"/>
    <property type="molecule type" value="Genomic_DNA"/>
</dbReference>
<gene>
    <name evidence="3" type="ORF">HMPREF1872_01462</name>
</gene>
<dbReference type="GO" id="GO:0045974">
    <property type="term" value="P:regulation of translation, ncRNA-mediated"/>
    <property type="evidence" value="ECO:0007669"/>
    <property type="project" value="TreeGrafter"/>
</dbReference>
<dbReference type="SUPFAM" id="SSF50182">
    <property type="entry name" value="Sm-like ribonucleoproteins"/>
    <property type="match status" value="1"/>
</dbReference>
<dbReference type="GO" id="GO:0006355">
    <property type="term" value="P:regulation of DNA-templated transcription"/>
    <property type="evidence" value="ECO:0007669"/>
    <property type="project" value="InterPro"/>
</dbReference>
<dbReference type="STRING" id="1497955.HMPREF1872_01462"/>